<dbReference type="InterPro" id="IPR036844">
    <property type="entry name" value="Hint_dom_sf"/>
</dbReference>
<dbReference type="Gene3D" id="2.170.16.10">
    <property type="entry name" value="Hedgehog/Intein (Hint) domain"/>
    <property type="match status" value="1"/>
</dbReference>
<gene>
    <name evidence="2" type="ORF">L0N01_18975</name>
</gene>
<accession>A0AAW5BP84</accession>
<sequence length="119" mass="13375">MFISDFAQRNAITNGSTPRLNVRQKWCANTAESHSWGTSILSPNAVQKNAHINCKQVTDVKTISESYCEVYDLTIEGEHEYFANGVLVHNCIDAVRYYVLGELLGKIQKPKDLTGIFTH</sequence>
<feature type="domain" description="Hint" evidence="1">
    <location>
        <begin position="49"/>
        <end position="96"/>
    </location>
</feature>
<name>A0AAW5BP84_PHOVU</name>
<evidence type="ECO:0000313" key="3">
    <source>
        <dbReference type="Proteomes" id="UP001200843"/>
    </source>
</evidence>
<dbReference type="NCBIfam" id="TIGR01443">
    <property type="entry name" value="intein_Cterm"/>
    <property type="match status" value="1"/>
</dbReference>
<evidence type="ECO:0000313" key="2">
    <source>
        <dbReference type="EMBL" id="MCG4690670.1"/>
    </source>
</evidence>
<dbReference type="PROSITE" id="PS50818">
    <property type="entry name" value="INTEIN_C_TER"/>
    <property type="match status" value="1"/>
</dbReference>
<proteinExistence type="predicted"/>
<dbReference type="CDD" id="cd00081">
    <property type="entry name" value="Hint"/>
    <property type="match status" value="1"/>
</dbReference>
<protein>
    <recommendedName>
        <fullName evidence="1">Hint domain-containing protein</fullName>
    </recommendedName>
</protein>
<comment type="caution">
    <text evidence="2">The sequence shown here is derived from an EMBL/GenBank/DDBJ whole genome shotgun (WGS) entry which is preliminary data.</text>
</comment>
<organism evidence="2 3">
    <name type="scientific">Phocaeicola vulgatus</name>
    <name type="common">Bacteroides vulgatus</name>
    <dbReference type="NCBI Taxonomy" id="821"/>
    <lineage>
        <taxon>Bacteria</taxon>
        <taxon>Pseudomonadati</taxon>
        <taxon>Bacteroidota</taxon>
        <taxon>Bacteroidia</taxon>
        <taxon>Bacteroidales</taxon>
        <taxon>Bacteroidaceae</taxon>
        <taxon>Phocaeicola</taxon>
    </lineage>
</organism>
<dbReference type="InterPro" id="IPR003586">
    <property type="entry name" value="Hint_dom_C"/>
</dbReference>
<dbReference type="EMBL" id="JAKNGO010000061">
    <property type="protein sequence ID" value="MCG4690670.1"/>
    <property type="molecule type" value="Genomic_DNA"/>
</dbReference>
<reference evidence="2" key="1">
    <citation type="submission" date="2022-01" db="EMBL/GenBank/DDBJ databases">
        <title>Collection of gut derived symbiotic bacterial strains cultured from healthy donors.</title>
        <authorList>
            <person name="Lin H."/>
            <person name="Kohout C."/>
            <person name="Waligurski E."/>
            <person name="Pamer E.G."/>
        </authorList>
    </citation>
    <scope>NUCLEOTIDE SEQUENCE</scope>
    <source>
        <strain evidence="2">DFI.6.72</strain>
    </source>
</reference>
<evidence type="ECO:0000259" key="1">
    <source>
        <dbReference type="SMART" id="SM00305"/>
    </source>
</evidence>
<dbReference type="SMART" id="SM00305">
    <property type="entry name" value="HintC"/>
    <property type="match status" value="1"/>
</dbReference>
<dbReference type="Proteomes" id="UP001200843">
    <property type="component" value="Unassembled WGS sequence"/>
</dbReference>
<dbReference type="AlphaFoldDB" id="A0AAW5BP84"/>
<dbReference type="InterPro" id="IPR030934">
    <property type="entry name" value="Intein_C"/>
</dbReference>
<dbReference type="SUPFAM" id="SSF51294">
    <property type="entry name" value="Hedgehog/intein (Hint) domain"/>
    <property type="match status" value="1"/>
</dbReference>